<reference evidence="2" key="1">
    <citation type="submission" date="2017-04" db="EMBL/GenBank/DDBJ databases">
        <authorList>
            <person name="Varghese N."/>
            <person name="Submissions S."/>
        </authorList>
    </citation>
    <scope>NUCLEOTIDE SEQUENCE [LARGE SCALE GENOMIC DNA]</scope>
    <source>
        <strain evidence="2">DSM 4125</strain>
    </source>
</reference>
<accession>A0A1X7KEA0</accession>
<proteinExistence type="predicted"/>
<gene>
    <name evidence="1" type="ORF">SAMN05661096_02616</name>
</gene>
<dbReference type="AlphaFoldDB" id="A0A1X7KEA0"/>
<sequence>MKKGVPLLLIVLKVSLFTITAQDLKREIKSGVSAYNFTTLSSYSYIGIEYNQKVFKNILEVGIHFGYDKILIPVAYNDSTNEYKDVQRPIFTIGFNSNIFLTKLIPEVRHQDKFEVYIALKFRKGFVYDYPDAYLFPKSKRKDIQLGIGARYSIYRSFGLFLEYDFFQETSYRKAFAGINFRF</sequence>
<organism evidence="1 2">
    <name type="scientific">Marivirga sericea</name>
    <dbReference type="NCBI Taxonomy" id="1028"/>
    <lineage>
        <taxon>Bacteria</taxon>
        <taxon>Pseudomonadati</taxon>
        <taxon>Bacteroidota</taxon>
        <taxon>Cytophagia</taxon>
        <taxon>Cytophagales</taxon>
        <taxon>Marivirgaceae</taxon>
        <taxon>Marivirga</taxon>
    </lineage>
</organism>
<evidence type="ECO:0008006" key="3">
    <source>
        <dbReference type="Google" id="ProtNLM"/>
    </source>
</evidence>
<evidence type="ECO:0000313" key="2">
    <source>
        <dbReference type="Proteomes" id="UP000193804"/>
    </source>
</evidence>
<dbReference type="Proteomes" id="UP000193804">
    <property type="component" value="Unassembled WGS sequence"/>
</dbReference>
<keyword evidence="2" id="KW-1185">Reference proteome</keyword>
<protein>
    <recommendedName>
        <fullName evidence="3">Outer membrane protein beta-barrel domain-containing protein</fullName>
    </recommendedName>
</protein>
<dbReference type="RefSeq" id="WP_085517783.1">
    <property type="nucleotide sequence ID" value="NZ_FXAW01000005.1"/>
</dbReference>
<dbReference type="EMBL" id="FXAW01000005">
    <property type="protein sequence ID" value="SMG39264.1"/>
    <property type="molecule type" value="Genomic_DNA"/>
</dbReference>
<name>A0A1X7KEA0_9BACT</name>
<evidence type="ECO:0000313" key="1">
    <source>
        <dbReference type="EMBL" id="SMG39264.1"/>
    </source>
</evidence>
<dbReference type="STRING" id="1028.SAMN05661096_02616"/>